<gene>
    <name evidence="2" type="ORF">AUK18_02730</name>
</gene>
<evidence type="ECO:0000256" key="1">
    <source>
        <dbReference type="SAM" id="Phobius"/>
    </source>
</evidence>
<dbReference type="AlphaFoldDB" id="A0A1J5B4W4"/>
<dbReference type="Proteomes" id="UP000183605">
    <property type="component" value="Unassembled WGS sequence"/>
</dbReference>
<reference evidence="2 3" key="1">
    <citation type="journal article" date="2016" name="Environ. Microbiol.">
        <title>Genomic resolution of a cold subsurface aquifer community provides metabolic insights for novel microbes adapted to high CO concentrations.</title>
        <authorList>
            <person name="Probst A.J."/>
            <person name="Castelle C.J."/>
            <person name="Singh A."/>
            <person name="Brown C.T."/>
            <person name="Anantharaman K."/>
            <person name="Sharon I."/>
            <person name="Hug L.A."/>
            <person name="Burstein D."/>
            <person name="Emerson J.B."/>
            <person name="Thomas B.C."/>
            <person name="Banfield J.F."/>
        </authorList>
    </citation>
    <scope>NUCLEOTIDE SEQUENCE [LARGE SCALE GENOMIC DNA]</scope>
    <source>
        <strain evidence="2">CG2_30_44_31</strain>
    </source>
</reference>
<sequence length="478" mass="54912">MLKKLKAWIEKNEGLILILLLVIVLRIPSLFEPYWYGDEGIYLVLGQALRKGLVFYRDIHDNKPPLLYLLAAIAGNVFYFRLILMVWFGTAAAIFFKLMQVILPLKKPAWYGATLAMVVLTTMFEGNVANAEIFIVLPVVLAMLMVVKKTKHWFGIGLLFSAGFLFKVPAAFDLGALIIWLMMFEKNSLRKIWAVGWGFILPILGTIIYYGAAGGLEPYVRSALLQNIGYLSSWGASKDGLMNRGIIIAVFLAMFYPLAKKFKLSRWASLVVIWFLLAMYGALLSERPYPHYLIQPAVPGALLLALFLYSRRRVLRLIIVIVGILSGWWCYQMKFWSYPILPYYVNFGQYIAGQKSLEGYRNFFDPRVNQSYQLGEYIKRTTLPQDRVFIWGDEPGIYALGERLPVGRYTVAYHIVDFNGYEETMRAWEKQPPKVVLAMDYEKRPFKEMELKLATDYVLAGKIDQARIYRLLEGTPLR</sequence>
<feature type="transmembrane region" description="Helical" evidence="1">
    <location>
        <begin position="192"/>
        <end position="212"/>
    </location>
</feature>
<organism evidence="2 3">
    <name type="scientific">Candidatus Beckwithbacteria bacterium CG2_30_44_31</name>
    <dbReference type="NCBI Taxonomy" id="1805035"/>
    <lineage>
        <taxon>Bacteria</taxon>
        <taxon>Candidatus Beckwithiibacteriota</taxon>
    </lineage>
</organism>
<proteinExistence type="predicted"/>
<accession>A0A1J5B4W4</accession>
<evidence type="ECO:0000313" key="2">
    <source>
        <dbReference type="EMBL" id="OIP03034.1"/>
    </source>
</evidence>
<feature type="transmembrane region" description="Helical" evidence="1">
    <location>
        <begin position="266"/>
        <end position="283"/>
    </location>
</feature>
<feature type="transmembrane region" description="Helical" evidence="1">
    <location>
        <begin position="241"/>
        <end position="259"/>
    </location>
</feature>
<evidence type="ECO:0000313" key="3">
    <source>
        <dbReference type="Proteomes" id="UP000183605"/>
    </source>
</evidence>
<feature type="transmembrane region" description="Helical" evidence="1">
    <location>
        <begin position="131"/>
        <end position="147"/>
    </location>
</feature>
<comment type="caution">
    <text evidence="2">The sequence shown here is derived from an EMBL/GenBank/DDBJ whole genome shotgun (WGS) entry which is preliminary data.</text>
</comment>
<keyword evidence="1" id="KW-0812">Transmembrane</keyword>
<feature type="transmembrane region" description="Helical" evidence="1">
    <location>
        <begin position="66"/>
        <end position="96"/>
    </location>
</feature>
<dbReference type="EMBL" id="MNXQ01000050">
    <property type="protein sequence ID" value="OIP03034.1"/>
    <property type="molecule type" value="Genomic_DNA"/>
</dbReference>
<feature type="transmembrane region" description="Helical" evidence="1">
    <location>
        <begin position="153"/>
        <end position="180"/>
    </location>
</feature>
<keyword evidence="1" id="KW-1133">Transmembrane helix</keyword>
<keyword evidence="1" id="KW-0472">Membrane</keyword>
<evidence type="ECO:0008006" key="4">
    <source>
        <dbReference type="Google" id="ProtNLM"/>
    </source>
</evidence>
<feature type="transmembrane region" description="Helical" evidence="1">
    <location>
        <begin position="289"/>
        <end position="309"/>
    </location>
</feature>
<name>A0A1J5B4W4_9BACT</name>
<feature type="transmembrane region" description="Helical" evidence="1">
    <location>
        <begin position="314"/>
        <end position="331"/>
    </location>
</feature>
<protein>
    <recommendedName>
        <fullName evidence="4">Glycosyltransferase RgtA/B/C/D-like domain-containing protein</fullName>
    </recommendedName>
</protein>
<feature type="transmembrane region" description="Helical" evidence="1">
    <location>
        <begin position="12"/>
        <end position="29"/>
    </location>
</feature>